<dbReference type="EMBL" id="LAZR01054150">
    <property type="protein sequence ID" value="KKK79173.1"/>
    <property type="molecule type" value="Genomic_DNA"/>
</dbReference>
<sequence length="51" mass="6007">MDTPEWHKFVTVKLENNEVKVGEKPIDYYGSLINNYEIFNKEYIKGGVNIE</sequence>
<gene>
    <name evidence="1" type="ORF">LCGC14_2836140</name>
</gene>
<feature type="non-terminal residue" evidence="1">
    <location>
        <position position="1"/>
    </location>
</feature>
<organism evidence="1">
    <name type="scientific">marine sediment metagenome</name>
    <dbReference type="NCBI Taxonomy" id="412755"/>
    <lineage>
        <taxon>unclassified sequences</taxon>
        <taxon>metagenomes</taxon>
        <taxon>ecological metagenomes</taxon>
    </lineage>
</organism>
<dbReference type="AlphaFoldDB" id="A0A0F8YCR0"/>
<reference evidence="1" key="1">
    <citation type="journal article" date="2015" name="Nature">
        <title>Complex archaea that bridge the gap between prokaryotes and eukaryotes.</title>
        <authorList>
            <person name="Spang A."/>
            <person name="Saw J.H."/>
            <person name="Jorgensen S.L."/>
            <person name="Zaremba-Niedzwiedzka K."/>
            <person name="Martijn J."/>
            <person name="Lind A.E."/>
            <person name="van Eijk R."/>
            <person name="Schleper C."/>
            <person name="Guy L."/>
            <person name="Ettema T.J."/>
        </authorList>
    </citation>
    <scope>NUCLEOTIDE SEQUENCE</scope>
</reference>
<proteinExistence type="predicted"/>
<evidence type="ECO:0000313" key="1">
    <source>
        <dbReference type="EMBL" id="KKK79173.1"/>
    </source>
</evidence>
<name>A0A0F8YCR0_9ZZZZ</name>
<comment type="caution">
    <text evidence="1">The sequence shown here is derived from an EMBL/GenBank/DDBJ whole genome shotgun (WGS) entry which is preliminary data.</text>
</comment>
<protein>
    <submittedName>
        <fullName evidence="1">Uncharacterized protein</fullName>
    </submittedName>
</protein>
<accession>A0A0F8YCR0</accession>